<dbReference type="HOGENOM" id="CLU_336717_0_0_0"/>
<dbReference type="GO" id="GO:0016787">
    <property type="term" value="F:hydrolase activity"/>
    <property type="evidence" value="ECO:0007669"/>
    <property type="project" value="InterPro"/>
</dbReference>
<dbReference type="OrthoDB" id="9803459at2"/>
<dbReference type="GO" id="GO:0003677">
    <property type="term" value="F:DNA binding"/>
    <property type="evidence" value="ECO:0007669"/>
    <property type="project" value="InterPro"/>
</dbReference>
<dbReference type="eggNOG" id="COG3587">
    <property type="taxonomic scope" value="Bacteria"/>
</dbReference>
<feature type="domain" description="Helicase/UvrB N-terminal" evidence="2">
    <location>
        <begin position="50"/>
        <end position="254"/>
    </location>
</feature>
<proteinExistence type="predicted"/>
<feature type="region of interest" description="Disordered" evidence="1">
    <location>
        <begin position="507"/>
        <end position="526"/>
    </location>
</feature>
<dbReference type="RefSeq" id="WP_014546492.1">
    <property type="nucleotide sequence ID" value="NC_013410.1"/>
</dbReference>
<evidence type="ECO:0000313" key="4">
    <source>
        <dbReference type="EMBL" id="ADL25338.1"/>
    </source>
</evidence>
<dbReference type="Pfam" id="PF04851">
    <property type="entry name" value="ResIII"/>
    <property type="match status" value="1"/>
</dbReference>
<evidence type="ECO:0000259" key="2">
    <source>
        <dbReference type="Pfam" id="PF04851"/>
    </source>
</evidence>
<dbReference type="KEGG" id="fsu:Fisuc_1828"/>
<dbReference type="Gene3D" id="3.40.50.300">
    <property type="entry name" value="P-loop containing nucleotide triphosphate hydrolases"/>
    <property type="match status" value="2"/>
</dbReference>
<dbReference type="InterPro" id="IPR050742">
    <property type="entry name" value="Helicase_Restrict-Modif_Enz"/>
</dbReference>
<organism evidence="4 5">
    <name type="scientific">Fibrobacter succinogenes (strain ATCC 19169 / S85)</name>
    <dbReference type="NCBI Taxonomy" id="59374"/>
    <lineage>
        <taxon>Bacteria</taxon>
        <taxon>Pseudomonadati</taxon>
        <taxon>Fibrobacterota</taxon>
        <taxon>Fibrobacteria</taxon>
        <taxon>Fibrobacterales</taxon>
        <taxon>Fibrobacteraceae</taxon>
        <taxon>Fibrobacter</taxon>
    </lineage>
</organism>
<evidence type="ECO:0000313" key="6">
    <source>
        <dbReference type="Proteomes" id="UP000001497"/>
    </source>
</evidence>
<dbReference type="PANTHER" id="PTHR47396">
    <property type="entry name" value="TYPE I RESTRICTION ENZYME ECOKI R PROTEIN"/>
    <property type="match status" value="1"/>
</dbReference>
<dbReference type="InterPro" id="IPR027417">
    <property type="entry name" value="P-loop_NTPase"/>
</dbReference>
<protein>
    <submittedName>
        <fullName evidence="3">Type III restriction protein res subunit</fullName>
    </submittedName>
    <submittedName>
        <fullName evidence="4">Type III restriction-modification system-like protein</fullName>
    </submittedName>
</protein>
<dbReference type="SUPFAM" id="SSF52540">
    <property type="entry name" value="P-loop containing nucleoside triphosphate hydrolases"/>
    <property type="match status" value="1"/>
</dbReference>
<dbReference type="EMBL" id="CP002158">
    <property type="protein sequence ID" value="ADL25338.1"/>
    <property type="molecule type" value="Genomic_DNA"/>
</dbReference>
<dbReference type="GO" id="GO:0005829">
    <property type="term" value="C:cytosol"/>
    <property type="evidence" value="ECO:0007669"/>
    <property type="project" value="TreeGrafter"/>
</dbReference>
<dbReference type="REBASE" id="27338">
    <property type="entry name" value="FssORF2331P"/>
</dbReference>
<reference evidence="3 6" key="1">
    <citation type="submission" date="2009-10" db="EMBL/GenBank/DDBJ databases">
        <title>Complete sequence of Fibrobacter succinogenes subsp. succinogenes S85.</title>
        <authorList>
            <consortium name="US DOE Joint Genome Institute"/>
            <person name="Lucas S."/>
            <person name="Copeland A."/>
            <person name="Lapidus A."/>
            <person name="Glavina del Rio T."/>
            <person name="Tice H."/>
            <person name="Bruce D."/>
            <person name="Goodwin L."/>
            <person name="Pitluck S."/>
            <person name="Chertkov O."/>
            <person name="Detter J.C."/>
            <person name="Han C."/>
            <person name="Tapia R."/>
            <person name="Larimer F."/>
            <person name="Land M."/>
            <person name="Hauser L."/>
            <person name="Kyrpides N."/>
            <person name="Mikhailova N."/>
            <person name="Weimer P.J."/>
            <person name="Stevenson D.M."/>
            <person name="Boyum J."/>
            <person name="Brumm P.I."/>
            <person name="Mead D."/>
        </authorList>
    </citation>
    <scope>NUCLEOTIDE SEQUENCE [LARGE SCALE GENOMIC DNA]</scope>
    <source>
        <strain evidence="6">ATCC 19169 / S85</strain>
        <strain evidence="3">S85</strain>
    </source>
</reference>
<dbReference type="PANTHER" id="PTHR47396:SF1">
    <property type="entry name" value="ATP-DEPENDENT HELICASE IRC3-RELATED"/>
    <property type="match status" value="1"/>
</dbReference>
<dbReference type="PATRIC" id="fig|59374.8.peg.2241"/>
<evidence type="ECO:0000313" key="5">
    <source>
        <dbReference type="Proteomes" id="UP000000517"/>
    </source>
</evidence>
<reference evidence="5" key="2">
    <citation type="submission" date="2010-08" db="EMBL/GenBank/DDBJ databases">
        <title>Complete sequence of Fibrobacter succinogenes subsp. succinogenes S85.</title>
        <authorList>
            <person name="Durkin A.S."/>
            <person name="Nelson K.E."/>
            <person name="Morrison M."/>
            <person name="Forsberg C.W."/>
            <person name="Wilson D.B."/>
            <person name="Russell J.B."/>
            <person name="Cann I.K.O."/>
            <person name="Mackie R.I."/>
            <person name="White B.A."/>
        </authorList>
    </citation>
    <scope>NUCLEOTIDE SEQUENCE [LARGE SCALE GENOMIC DNA]</scope>
    <source>
        <strain evidence="5">ATCC 19169 / S85</strain>
    </source>
</reference>
<keyword evidence="6" id="KW-1185">Reference proteome</keyword>
<dbReference type="KEGG" id="fsc:FSU_2332"/>
<dbReference type="InterPro" id="IPR006935">
    <property type="entry name" value="Helicase/UvrB_N"/>
</dbReference>
<dbReference type="STRING" id="59374.FSU_2332"/>
<accession>C9RS84</accession>
<dbReference type="Proteomes" id="UP000000517">
    <property type="component" value="Chromosome"/>
</dbReference>
<dbReference type="AlphaFoldDB" id="C9RS84"/>
<dbReference type="Proteomes" id="UP000001497">
    <property type="component" value="Chromosome"/>
</dbReference>
<dbReference type="eggNOG" id="COG1061">
    <property type="taxonomic scope" value="Bacteria"/>
</dbReference>
<gene>
    <name evidence="3" type="ordered locus">Fisuc_1828</name>
    <name evidence="4" type="ordered locus">FSU_2332</name>
</gene>
<evidence type="ECO:0000313" key="3">
    <source>
        <dbReference type="EMBL" id="ACX75420.1"/>
    </source>
</evidence>
<dbReference type="GO" id="GO:0005524">
    <property type="term" value="F:ATP binding"/>
    <property type="evidence" value="ECO:0007669"/>
    <property type="project" value="InterPro"/>
</dbReference>
<dbReference type="REBASE" id="22214">
    <property type="entry name" value="Fsu85ORF1827P"/>
</dbReference>
<dbReference type="EMBL" id="CP001792">
    <property type="protein sequence ID" value="ACX75420.1"/>
    <property type="molecule type" value="Genomic_DNA"/>
</dbReference>
<reference evidence="4" key="3">
    <citation type="submission" date="2010-08" db="EMBL/GenBank/DDBJ databases">
        <authorList>
            <person name="Durkin A.S."/>
            <person name="Nelson K.E."/>
            <person name="Morrison M."/>
            <person name="Forsberg C.W."/>
            <person name="Wilson D.B."/>
            <person name="Russell J.B."/>
            <person name="Cann I.K.O."/>
            <person name="Mackie R.I."/>
            <person name="White B.A."/>
        </authorList>
    </citation>
    <scope>NUCLEOTIDE SEQUENCE</scope>
    <source>
        <strain evidence="4">S85</strain>
    </source>
</reference>
<feature type="compositionally biased region" description="Polar residues" evidence="1">
    <location>
        <begin position="513"/>
        <end position="526"/>
    </location>
</feature>
<sequence>MKLVDSISKCLSLRKPQKVALEHLSAVVEKFAEANLLKKDADIAEQLKIVQQYQQSANLTPMSNFDHSFSSMTFDMATGVGKTRLMGAFIAYLYKKFGLKNYLIVAPNTTIYEKLIADFTSGFDNKKYVFRGLDPLGWPSHRIITGDNYNSVAAGTDVLYDVTPITVNIFNIAKLTEKQSAKENHLDKSDAAAALPRVRRISEFLGDSYFNILLKKEDLVVIMDEAHHYRAKAGYSAIDELHPVLGLELTATPTNQTRNILYSYDLPQAMHDGFVKVPAVACRRNFNPANFTPEELEHLKLKEADLIHSNKKVALKDYEFNHGLKQNVKPFIFVISKDIAHAKQIEEYTQSKDFCNGKYKDKVLRIDSSSSDEEIKKLLMLEHPLNPYEIVIHCNKLGEGWDVTNLYTIVPLRAANELHLIMQSIGRGLRLPYGKRVGDKDVDQVVVISHDNFDKVIEEAKKKMGVLETIDLGPGTPEEAGSGVPRKVQITMKPKTEMLVAPVSAGAPATEDSAPSINVPQPSSVNTPEVAAGKILTQMDEDAGKGLKPNLNNPVYVQTTKDSLAEQGVSENVAEQGVEIVKHVTIDIPRITLTPKFAVTCNLDEFTFDGSEIKKLQPIDNQLLIQTVLAQKPSRYILKVVENGDSFDANDFVTHLMQELSHVDGIDYDSSSKVVYDVANQVKDILLQCDRAWNIVANYFNRICEMVKRQLLAHRTVGNLEYETRVEPGYVKLQIISGTINEGEKIRDFRDDKFVKSQIKSMAFNGFEKCLYDVQKFDSDPERKLMVGLESDETLQKWFRATQTTFRIPYGADGSCYTPDIIMETANEKIMCEVKAANKMKDEEVLQKAAAGKIWCERASTEDSKPWKYVLISEEEINQRLSLDISGLLALGT</sequence>
<evidence type="ECO:0000256" key="1">
    <source>
        <dbReference type="SAM" id="MobiDB-lite"/>
    </source>
</evidence>
<name>C9RS84_FIBSS</name>